<name>A0A383DWA5_9ZZZZ</name>
<proteinExistence type="inferred from homology"/>
<protein>
    <recommendedName>
        <fullName evidence="3">fructose-bisphosphate aldolase</fullName>
        <ecNumber evidence="3">4.1.2.13</ecNumber>
    </recommendedName>
</protein>
<dbReference type="AlphaFoldDB" id="A0A383DWA5"/>
<dbReference type="InterPro" id="IPR013785">
    <property type="entry name" value="Aldolase_TIM"/>
</dbReference>
<gene>
    <name evidence="6" type="ORF">METZ01_LOCUS501701</name>
</gene>
<evidence type="ECO:0000256" key="2">
    <source>
        <dbReference type="ARBA" id="ARBA00010387"/>
    </source>
</evidence>
<comment type="similarity">
    <text evidence="2">Belongs to the class I fructose-bisphosphate aldolase family.</text>
</comment>
<dbReference type="GO" id="GO:0004332">
    <property type="term" value="F:fructose-bisphosphate aldolase activity"/>
    <property type="evidence" value="ECO:0007669"/>
    <property type="project" value="UniProtKB-EC"/>
</dbReference>
<dbReference type="EC" id="4.1.2.13" evidence="3"/>
<evidence type="ECO:0000256" key="1">
    <source>
        <dbReference type="ARBA" id="ARBA00004714"/>
    </source>
</evidence>
<reference evidence="6" key="1">
    <citation type="submission" date="2018-05" db="EMBL/GenBank/DDBJ databases">
        <authorList>
            <person name="Lanie J.A."/>
            <person name="Ng W.-L."/>
            <person name="Kazmierczak K.M."/>
            <person name="Andrzejewski T.M."/>
            <person name="Davidsen T.M."/>
            <person name="Wayne K.J."/>
            <person name="Tettelin H."/>
            <person name="Glass J.I."/>
            <person name="Rusch D."/>
            <person name="Podicherti R."/>
            <person name="Tsui H.-C.T."/>
            <person name="Winkler M.E."/>
        </authorList>
    </citation>
    <scope>NUCLEOTIDE SEQUENCE</scope>
</reference>
<evidence type="ECO:0000313" key="6">
    <source>
        <dbReference type="EMBL" id="SVE48847.1"/>
    </source>
</evidence>
<sequence length="84" mass="9224">MSELNKIALKIISNGKGILATDESTGTMTKRLESVQVPSTSENRLSFRETLFSSSSMKNCIGGVILYDETIKQVSKSKKNIPEL</sequence>
<dbReference type="Pfam" id="PF00274">
    <property type="entry name" value="Glycolytic"/>
    <property type="match status" value="1"/>
</dbReference>
<organism evidence="6">
    <name type="scientific">marine metagenome</name>
    <dbReference type="NCBI Taxonomy" id="408172"/>
    <lineage>
        <taxon>unclassified sequences</taxon>
        <taxon>metagenomes</taxon>
        <taxon>ecological metagenomes</taxon>
    </lineage>
</organism>
<dbReference type="EMBL" id="UINC01220789">
    <property type="protein sequence ID" value="SVE48847.1"/>
    <property type="molecule type" value="Genomic_DNA"/>
</dbReference>
<dbReference type="UniPathway" id="UPA00109">
    <property type="reaction ID" value="UER00183"/>
</dbReference>
<keyword evidence="5" id="KW-0456">Lyase</keyword>
<dbReference type="InterPro" id="IPR000741">
    <property type="entry name" value="FBA_I"/>
</dbReference>
<comment type="pathway">
    <text evidence="1">Carbohydrate degradation; glycolysis; D-glyceraldehyde 3-phosphate and glycerone phosphate from D-glucose: step 4/4.</text>
</comment>
<dbReference type="PANTHER" id="PTHR11627">
    <property type="entry name" value="FRUCTOSE-BISPHOSPHATE ALDOLASE"/>
    <property type="match status" value="1"/>
</dbReference>
<accession>A0A383DWA5</accession>
<dbReference type="SUPFAM" id="SSF51569">
    <property type="entry name" value="Aldolase"/>
    <property type="match status" value="1"/>
</dbReference>
<feature type="non-terminal residue" evidence="6">
    <location>
        <position position="84"/>
    </location>
</feature>
<dbReference type="GO" id="GO:0006096">
    <property type="term" value="P:glycolytic process"/>
    <property type="evidence" value="ECO:0007669"/>
    <property type="project" value="UniProtKB-UniPathway"/>
</dbReference>
<dbReference type="Gene3D" id="3.20.20.70">
    <property type="entry name" value="Aldolase class I"/>
    <property type="match status" value="1"/>
</dbReference>
<evidence type="ECO:0000256" key="3">
    <source>
        <dbReference type="ARBA" id="ARBA00013068"/>
    </source>
</evidence>
<evidence type="ECO:0000256" key="4">
    <source>
        <dbReference type="ARBA" id="ARBA00023152"/>
    </source>
</evidence>
<keyword evidence="4" id="KW-0324">Glycolysis</keyword>
<evidence type="ECO:0000256" key="5">
    <source>
        <dbReference type="ARBA" id="ARBA00023239"/>
    </source>
</evidence>